<reference evidence="2" key="2">
    <citation type="journal article" date="2009" name="Genome Res.">
        <title>Comparative genomic analyses of the human fungal pathogens Coccidioides and their relatives.</title>
        <authorList>
            <person name="Sharpton T.J."/>
            <person name="Stajich J.E."/>
            <person name="Rounsley S.D."/>
            <person name="Gardner M.J."/>
            <person name="Wortman J.R."/>
            <person name="Jordar V.S."/>
            <person name="Maiti R."/>
            <person name="Kodira C.D."/>
            <person name="Neafsey D.E."/>
            <person name="Zeng Q."/>
            <person name="Hung C.-Y."/>
            <person name="McMahan C."/>
            <person name="Muszewska A."/>
            <person name="Grynberg M."/>
            <person name="Mandel M.A."/>
            <person name="Kellner E.M."/>
            <person name="Barker B.M."/>
            <person name="Galgiani J.N."/>
            <person name="Orbach M.J."/>
            <person name="Kirkland T.N."/>
            <person name="Cole G.T."/>
            <person name="Henn M.R."/>
            <person name="Birren B.W."/>
            <person name="Taylor J.W."/>
        </authorList>
    </citation>
    <scope>NUCLEOTIDE SEQUENCE [LARGE SCALE GENOMIC DNA]</scope>
    <source>
        <strain evidence="2">RMSCC 3488</strain>
    </source>
</reference>
<gene>
    <name evidence="1" type="ORF">CPAG_06430</name>
</gene>
<protein>
    <submittedName>
        <fullName evidence="1">CCAAT-binding transcription factor subunit A</fullName>
    </submittedName>
</protein>
<proteinExistence type="predicted"/>
<dbReference type="EMBL" id="DS268112">
    <property type="protein sequence ID" value="KMM70119.1"/>
    <property type="molecule type" value="Genomic_DNA"/>
</dbReference>
<dbReference type="OrthoDB" id="10562610at2759"/>
<dbReference type="Proteomes" id="UP000054567">
    <property type="component" value="Unassembled WGS sequence"/>
</dbReference>
<evidence type="ECO:0000313" key="1">
    <source>
        <dbReference type="EMBL" id="KMM70119.1"/>
    </source>
</evidence>
<reference evidence="2" key="3">
    <citation type="journal article" date="2010" name="Genome Res.">
        <title>Population genomic sequencing of Coccidioides fungi reveals recent hybridization and transposon control.</title>
        <authorList>
            <person name="Neafsey D.E."/>
            <person name="Barker B.M."/>
            <person name="Sharpton T.J."/>
            <person name="Stajich J.E."/>
            <person name="Park D.J."/>
            <person name="Whiston E."/>
            <person name="Hung C.-Y."/>
            <person name="McMahan C."/>
            <person name="White J."/>
            <person name="Sykes S."/>
            <person name="Heiman D."/>
            <person name="Young S."/>
            <person name="Zeng Q."/>
            <person name="Abouelleil A."/>
            <person name="Aftuck L."/>
            <person name="Bessette D."/>
            <person name="Brown A."/>
            <person name="FitzGerald M."/>
            <person name="Lui A."/>
            <person name="Macdonald J.P."/>
            <person name="Priest M."/>
            <person name="Orbach M.J."/>
            <person name="Galgiani J.N."/>
            <person name="Kirkland T.N."/>
            <person name="Cole G.T."/>
            <person name="Birren B.W."/>
            <person name="Henn M.R."/>
            <person name="Taylor J.W."/>
            <person name="Rounsley S.D."/>
        </authorList>
    </citation>
    <scope>NUCLEOTIDE SEQUENCE [LARGE SCALE GENOMIC DNA]</scope>
    <source>
        <strain evidence="2">RMSCC 3488</strain>
    </source>
</reference>
<dbReference type="VEuPathDB" id="FungiDB:CPAG_06430"/>
<dbReference type="AlphaFoldDB" id="A0A0J6FML5"/>
<name>A0A0J6FML5_COCPO</name>
<evidence type="ECO:0000313" key="2">
    <source>
        <dbReference type="Proteomes" id="UP000054567"/>
    </source>
</evidence>
<accession>A0A0J6FML5</accession>
<reference evidence="1 2" key="1">
    <citation type="submission" date="2007-06" db="EMBL/GenBank/DDBJ databases">
        <title>The Genome Sequence of Coccidioides posadasii RMSCC_3488.</title>
        <authorList>
            <consortium name="Coccidioides Genome Resources Consortium"/>
            <consortium name="The Broad Institute Genome Sequencing Platform"/>
            <person name="Henn M.R."/>
            <person name="Sykes S."/>
            <person name="Young S."/>
            <person name="Jaffe D."/>
            <person name="Berlin A."/>
            <person name="Alvarez P."/>
            <person name="Butler J."/>
            <person name="Gnerre S."/>
            <person name="Grabherr M."/>
            <person name="Mauceli E."/>
            <person name="Brockman W."/>
            <person name="Kodira C."/>
            <person name="Alvarado L."/>
            <person name="Zeng Q."/>
            <person name="Crawford M."/>
            <person name="Antoine C."/>
            <person name="Devon K."/>
            <person name="Galgiani J."/>
            <person name="Orsborn K."/>
            <person name="Lewis M.L."/>
            <person name="Nusbaum C."/>
            <person name="Galagan J."/>
            <person name="Birren B."/>
        </authorList>
    </citation>
    <scope>NUCLEOTIDE SEQUENCE [LARGE SCALE GENOMIC DNA]</scope>
    <source>
        <strain evidence="1 2">RMSCC 3488</strain>
    </source>
</reference>
<organism evidence="1 2">
    <name type="scientific">Coccidioides posadasii RMSCC 3488</name>
    <dbReference type="NCBI Taxonomy" id="454284"/>
    <lineage>
        <taxon>Eukaryota</taxon>
        <taxon>Fungi</taxon>
        <taxon>Dikarya</taxon>
        <taxon>Ascomycota</taxon>
        <taxon>Pezizomycotina</taxon>
        <taxon>Eurotiomycetes</taxon>
        <taxon>Eurotiomycetidae</taxon>
        <taxon>Onygenales</taxon>
        <taxon>Onygenaceae</taxon>
        <taxon>Coccidioides</taxon>
    </lineage>
</organism>
<sequence>MAPDCKCCPDYEDRAARECEDCQRGQGVHAGVCKRIHLLHHQRSFGEVSGRKAQDCQWRGHIVRDDLAWFRELLGGFEDLSIKVSRNPILKGGEPEPASEQRIPSGWTRRRHWRRRRRRHWWASGDRTRLRSSTRECQQHFEYESGPERARQRDIRISANGRRDAQWCRWRDLLALAKTIPGSRLRRQVAHEQKVSIWHLPIPRARQGMRICLALEAAREVKT</sequence>